<accession>A0A1F7XZI6</accession>
<proteinExistence type="predicted"/>
<dbReference type="Gene3D" id="3.40.50.2000">
    <property type="entry name" value="Glycogen Phosphorylase B"/>
    <property type="match status" value="2"/>
</dbReference>
<gene>
    <name evidence="2" type="ORF">A2771_01515</name>
</gene>
<dbReference type="Pfam" id="PF13692">
    <property type="entry name" value="Glyco_trans_1_4"/>
    <property type="match status" value="1"/>
</dbReference>
<dbReference type="EMBL" id="MGGD01000033">
    <property type="protein sequence ID" value="OGM20463.1"/>
    <property type="molecule type" value="Genomic_DNA"/>
</dbReference>
<protein>
    <recommendedName>
        <fullName evidence="1">Glycosyltransferase subfamily 4-like N-terminal domain-containing protein</fullName>
    </recommendedName>
</protein>
<comment type="caution">
    <text evidence="2">The sequence shown here is derived from an EMBL/GenBank/DDBJ whole genome shotgun (WGS) entry which is preliminary data.</text>
</comment>
<name>A0A1F7XZI6_9BACT</name>
<dbReference type="CDD" id="cd03801">
    <property type="entry name" value="GT4_PimA-like"/>
    <property type="match status" value="1"/>
</dbReference>
<evidence type="ECO:0000259" key="1">
    <source>
        <dbReference type="Pfam" id="PF13439"/>
    </source>
</evidence>
<reference evidence="2 3" key="1">
    <citation type="journal article" date="2016" name="Nat. Commun.">
        <title>Thousands of microbial genomes shed light on interconnected biogeochemical processes in an aquifer system.</title>
        <authorList>
            <person name="Anantharaman K."/>
            <person name="Brown C.T."/>
            <person name="Hug L.A."/>
            <person name="Sharon I."/>
            <person name="Castelle C.J."/>
            <person name="Probst A.J."/>
            <person name="Thomas B.C."/>
            <person name="Singh A."/>
            <person name="Wilkins M.J."/>
            <person name="Karaoz U."/>
            <person name="Brodie E.L."/>
            <person name="Williams K.H."/>
            <person name="Hubbard S.S."/>
            <person name="Banfield J.F."/>
        </authorList>
    </citation>
    <scope>NUCLEOTIDE SEQUENCE [LARGE SCALE GENOMIC DNA]</scope>
</reference>
<sequence length="401" mass="46618">MKILMLVPYLPTITMSGGQTRWYNIIKYLAKRHDITLFSLIKDDSERRFIPELEKYCKKVKVFNRPVKPWTIRNIFLSVFGPFPLLVIRNQSLEERKAIKEELRNNKYDLIHAETFYVMPHLGKSDVPTILVEQTIWHDVYRHYVMHEVPFLLRPFYLQDVAKIMFWEKYYWSKADRLFSVSDEDRLAMIKLVPKKQVGIIPNGVDTKYYSEKILEKKDPPRVLYGVTNFEWLQNQEATEILIKKVWPIIKKRHLRAKLWIVGRKIPDWINKETEKNEINEIIVTENIPDARDAYSSSTLMVAPIKGAGGTRLKILEAMAAGLPVVSTSVGVAGLKLTDGVNVLIGDTPEMLAQMAVKLLKNPKLAKEVGQKGKEHVSEYFDWESIVRLHNPVYKELAKIK</sequence>
<dbReference type="SUPFAM" id="SSF53756">
    <property type="entry name" value="UDP-Glycosyltransferase/glycogen phosphorylase"/>
    <property type="match status" value="1"/>
</dbReference>
<evidence type="ECO:0000313" key="2">
    <source>
        <dbReference type="EMBL" id="OGM20463.1"/>
    </source>
</evidence>
<feature type="domain" description="Glycosyltransferase subfamily 4-like N-terminal" evidence="1">
    <location>
        <begin position="16"/>
        <end position="208"/>
    </location>
</feature>
<evidence type="ECO:0000313" key="3">
    <source>
        <dbReference type="Proteomes" id="UP000176741"/>
    </source>
</evidence>
<dbReference type="AlphaFoldDB" id="A0A1F7XZI6"/>
<dbReference type="InterPro" id="IPR028098">
    <property type="entry name" value="Glyco_trans_4-like_N"/>
</dbReference>
<organism evidence="2 3">
    <name type="scientific">Candidatus Woesebacteria bacterium RIFCSPHIGHO2_01_FULL_38_26b</name>
    <dbReference type="NCBI Taxonomy" id="1802491"/>
    <lineage>
        <taxon>Bacteria</taxon>
        <taxon>Candidatus Woeseibacteriota</taxon>
    </lineage>
</organism>
<dbReference type="Pfam" id="PF13439">
    <property type="entry name" value="Glyco_transf_4"/>
    <property type="match status" value="1"/>
</dbReference>
<dbReference type="Proteomes" id="UP000176741">
    <property type="component" value="Unassembled WGS sequence"/>
</dbReference>
<dbReference type="PANTHER" id="PTHR12526">
    <property type="entry name" value="GLYCOSYLTRANSFERASE"/>
    <property type="match status" value="1"/>
</dbReference>